<dbReference type="CDD" id="cd12380">
    <property type="entry name" value="RRM3_I_PABPs"/>
    <property type="match status" value="1"/>
</dbReference>
<evidence type="ECO:0000256" key="11">
    <source>
        <dbReference type="ARBA" id="ARBA00022801"/>
    </source>
</evidence>
<dbReference type="NCBIfam" id="TIGR01628">
    <property type="entry name" value="PABP-1234"/>
    <property type="match status" value="1"/>
</dbReference>
<evidence type="ECO:0000259" key="23">
    <source>
        <dbReference type="PROSITE" id="PS50102"/>
    </source>
</evidence>
<dbReference type="CDD" id="cd12378">
    <property type="entry name" value="RRM1_I_PABPs"/>
    <property type="match status" value="1"/>
</dbReference>
<dbReference type="GO" id="GO:0005737">
    <property type="term" value="C:cytoplasm"/>
    <property type="evidence" value="ECO:0007669"/>
    <property type="project" value="UniProtKB-SubCell"/>
</dbReference>
<dbReference type="Gene3D" id="3.30.70.330">
    <property type="match status" value="4"/>
</dbReference>
<dbReference type="InterPro" id="IPR029057">
    <property type="entry name" value="PRTase-like"/>
</dbReference>
<dbReference type="InterPro" id="IPR002004">
    <property type="entry name" value="PABP_HYD_C"/>
</dbReference>
<gene>
    <name evidence="27" type="ORF">G4B88_011461</name>
</gene>
<evidence type="ECO:0000256" key="6">
    <source>
        <dbReference type="ARBA" id="ARBA00022490"/>
    </source>
</evidence>
<dbReference type="InterPro" id="IPR005904">
    <property type="entry name" value="Hxn_phspho_trans"/>
</dbReference>
<keyword evidence="8" id="KW-0479">Metal-binding</keyword>
<dbReference type="GO" id="GO:0003723">
    <property type="term" value="F:RNA binding"/>
    <property type="evidence" value="ECO:0007669"/>
    <property type="project" value="UniProtKB-UniRule"/>
</dbReference>
<evidence type="ECO:0000256" key="7">
    <source>
        <dbReference type="ARBA" id="ARBA00022581"/>
    </source>
</evidence>
<keyword evidence="18" id="KW-0560">Oxidoreductase</keyword>
<dbReference type="InterPro" id="IPR027417">
    <property type="entry name" value="P-loop_NTPase"/>
</dbReference>
<evidence type="ECO:0000256" key="5">
    <source>
        <dbReference type="ARBA" id="ARBA00008557"/>
    </source>
</evidence>
<evidence type="ECO:0000256" key="19">
    <source>
        <dbReference type="ARBA" id="ARBA00023242"/>
    </source>
</evidence>
<dbReference type="InterPro" id="IPR006515">
    <property type="entry name" value="PABP_1234"/>
</dbReference>
<dbReference type="PROSITE" id="PS51195">
    <property type="entry name" value="Q_MOTIF"/>
    <property type="match status" value="1"/>
</dbReference>
<dbReference type="InterPro" id="IPR014001">
    <property type="entry name" value="Helicase_ATP-bd"/>
</dbReference>
<dbReference type="Pfam" id="PF00156">
    <property type="entry name" value="Pribosyltran"/>
    <property type="match status" value="1"/>
</dbReference>
<dbReference type="EMBL" id="JAATIQ010000848">
    <property type="protein sequence ID" value="KAF4347165.1"/>
    <property type="molecule type" value="Genomic_DNA"/>
</dbReference>
<evidence type="ECO:0000313" key="27">
    <source>
        <dbReference type="EMBL" id="KAF4347165.1"/>
    </source>
</evidence>
<accession>A0A7J6DM42</accession>
<dbReference type="SMART" id="SM00487">
    <property type="entry name" value="DEXDc"/>
    <property type="match status" value="1"/>
</dbReference>
<dbReference type="GO" id="GO:0006166">
    <property type="term" value="P:purine ribonucleoside salvage"/>
    <property type="evidence" value="ECO:0007669"/>
    <property type="project" value="InterPro"/>
</dbReference>
<keyword evidence="11" id="KW-0378">Hydrolase</keyword>
<dbReference type="PROSITE" id="PS51192">
    <property type="entry name" value="HELICASE_ATP_BIND_1"/>
    <property type="match status" value="1"/>
</dbReference>
<dbReference type="FunFam" id="3.30.70.330:FF:000217">
    <property type="entry name" value="Polyadenylate-binding protein"/>
    <property type="match status" value="1"/>
</dbReference>
<evidence type="ECO:0000256" key="20">
    <source>
        <dbReference type="PROSITE-ProRule" id="PRU00176"/>
    </source>
</evidence>
<feature type="domain" description="RRM" evidence="23">
    <location>
        <begin position="581"/>
        <end position="658"/>
    </location>
</feature>
<keyword evidence="13" id="KW-0067">ATP-binding</keyword>
<reference evidence="27 28" key="1">
    <citation type="journal article" date="2020" name="bioRxiv">
        <title>Sequence and annotation of 42 cannabis genomes reveals extensive copy number variation in cannabinoid synthesis and pathogen resistance genes.</title>
        <authorList>
            <person name="Mckernan K.J."/>
            <person name="Helbert Y."/>
            <person name="Kane L.T."/>
            <person name="Ebling H."/>
            <person name="Zhang L."/>
            <person name="Liu B."/>
            <person name="Eaton Z."/>
            <person name="Mclaughlin S."/>
            <person name="Kingan S."/>
            <person name="Baybayan P."/>
            <person name="Concepcion G."/>
            <person name="Jordan M."/>
            <person name="Riva A."/>
            <person name="Barbazuk W."/>
            <person name="Harkins T."/>
        </authorList>
    </citation>
    <scope>NUCLEOTIDE SEQUENCE [LARGE SCALE GENOMIC DNA]</scope>
    <source>
        <strain evidence="28">cv. Jamaican Lion 4</strain>
        <tissue evidence="27">Leaf</tissue>
    </source>
</reference>
<dbReference type="FunFam" id="3.30.70.330:FF:000285">
    <property type="entry name" value="Polyadenylate-binding protein"/>
    <property type="match status" value="1"/>
</dbReference>
<dbReference type="Gene3D" id="3.40.50.2020">
    <property type="match status" value="1"/>
</dbReference>
<evidence type="ECO:0000256" key="16">
    <source>
        <dbReference type="ARBA" id="ARBA00022884"/>
    </source>
</evidence>
<dbReference type="SMART" id="SM00517">
    <property type="entry name" value="PolyA"/>
    <property type="match status" value="2"/>
</dbReference>
<evidence type="ECO:0000256" key="21">
    <source>
        <dbReference type="PROSITE-ProRule" id="PRU00552"/>
    </source>
</evidence>
<feature type="domain" description="RRM" evidence="23">
    <location>
        <begin position="478"/>
        <end position="555"/>
    </location>
</feature>
<dbReference type="GO" id="GO:0006417">
    <property type="term" value="P:regulation of translation"/>
    <property type="evidence" value="ECO:0007669"/>
    <property type="project" value="UniProtKB-KW"/>
</dbReference>
<evidence type="ECO:0000256" key="1">
    <source>
        <dbReference type="ARBA" id="ARBA00001961"/>
    </source>
</evidence>
<dbReference type="SUPFAM" id="SSF53271">
    <property type="entry name" value="PRTase-like"/>
    <property type="match status" value="1"/>
</dbReference>
<dbReference type="InterPro" id="IPR014014">
    <property type="entry name" value="RNA_helicase_DEAD_Q_motif"/>
</dbReference>
<feature type="domain" description="PABC" evidence="26">
    <location>
        <begin position="824"/>
        <end position="901"/>
    </location>
</feature>
<evidence type="ECO:0000256" key="2">
    <source>
        <dbReference type="ARBA" id="ARBA00004123"/>
    </source>
</evidence>
<keyword evidence="9" id="KW-0677">Repeat</keyword>
<dbReference type="GO" id="GO:0005524">
    <property type="term" value="F:ATP binding"/>
    <property type="evidence" value="ECO:0007669"/>
    <property type="project" value="UniProtKB-KW"/>
</dbReference>
<dbReference type="GO" id="GO:0005506">
    <property type="term" value="F:iron ion binding"/>
    <property type="evidence" value="ECO:0007669"/>
    <property type="project" value="InterPro"/>
</dbReference>
<feature type="compositionally biased region" description="Polar residues" evidence="22">
    <location>
        <begin position="1203"/>
        <end position="1213"/>
    </location>
</feature>
<dbReference type="CDD" id="cd06223">
    <property type="entry name" value="PRTases_typeI"/>
    <property type="match status" value="1"/>
</dbReference>
<dbReference type="SUPFAM" id="SSF52540">
    <property type="entry name" value="P-loop containing nucleoside triphosphate hydrolases"/>
    <property type="match status" value="1"/>
</dbReference>
<dbReference type="Proteomes" id="UP000583929">
    <property type="component" value="Unassembled WGS sequence"/>
</dbReference>
<dbReference type="PROSITE" id="PS51309">
    <property type="entry name" value="PABC"/>
    <property type="match status" value="1"/>
</dbReference>
<dbReference type="Pfam" id="PF00076">
    <property type="entry name" value="RRM_1"/>
    <property type="match status" value="4"/>
</dbReference>
<protein>
    <recommendedName>
        <fullName evidence="29">PABP</fullName>
    </recommendedName>
</protein>
<feature type="domain" description="RRM" evidence="23">
    <location>
        <begin position="387"/>
        <end position="464"/>
    </location>
</feature>
<keyword evidence="17" id="KW-0223">Dioxygenase</keyword>
<comment type="similarity">
    <text evidence="5">Belongs to the polyadenylate-binding protein type-1 family.</text>
</comment>
<keyword evidence="19" id="KW-0539">Nucleus</keyword>
<feature type="short sequence motif" description="Q motif" evidence="21">
    <location>
        <begin position="1223"/>
        <end position="1251"/>
    </location>
</feature>
<dbReference type="Pfam" id="PF00270">
    <property type="entry name" value="DEAD"/>
    <property type="match status" value="1"/>
</dbReference>
<evidence type="ECO:0000256" key="8">
    <source>
        <dbReference type="ARBA" id="ARBA00022723"/>
    </source>
</evidence>
<dbReference type="Gene3D" id="2.60.120.620">
    <property type="entry name" value="q2cbj1_9rhob like domain"/>
    <property type="match status" value="1"/>
</dbReference>
<dbReference type="FunFam" id="1.10.1900.10:FF:000003">
    <property type="entry name" value="Polyadenylate-binding protein"/>
    <property type="match status" value="1"/>
</dbReference>
<comment type="cofactor">
    <cofactor evidence="1">
        <name>L-ascorbate</name>
        <dbReference type="ChEBI" id="CHEBI:38290"/>
    </cofactor>
</comment>
<evidence type="ECO:0000256" key="18">
    <source>
        <dbReference type="ARBA" id="ARBA00023002"/>
    </source>
</evidence>
<dbReference type="GO" id="GO:0003724">
    <property type="term" value="F:RNA helicase activity"/>
    <property type="evidence" value="ECO:0007669"/>
    <property type="project" value="InterPro"/>
</dbReference>
<keyword evidence="12" id="KW-0347">Helicase</keyword>
<dbReference type="Gene3D" id="3.40.50.300">
    <property type="entry name" value="P-loop containing nucleotide triphosphate hydrolases"/>
    <property type="match status" value="1"/>
</dbReference>
<evidence type="ECO:0000256" key="4">
    <source>
        <dbReference type="ARBA" id="ARBA00004784"/>
    </source>
</evidence>
<feature type="non-terminal residue" evidence="27">
    <location>
        <position position="1"/>
    </location>
</feature>
<dbReference type="InterPro" id="IPR035979">
    <property type="entry name" value="RBD_domain_sf"/>
</dbReference>
<evidence type="ECO:0000256" key="13">
    <source>
        <dbReference type="ARBA" id="ARBA00022840"/>
    </source>
</evidence>
<sequence>EGGELYVGDLEPSVDEGQLFEIFNQVAQVVSIRNEEGRTNCMAAETGTKRKLMEEKAASFSKKTSNWPLIKPKQNLKITPIKESDLFTVQNFLTSIESNAFIRVAESIGFTHQGSLGPTMGEAYRDNDRISVNDPVLADTIWASGLNQLFSDIRIRGKVAVGLNPNIRFYRYKVGQRFGRHIDESTNLGEGKRTHYTLLIYLSGGVLKGKNNPKNPKESQSEPLVGGETVFYGSRNSVVAEVAPIEGMALLHIHGDKCLLHEARNVSKGVKYVFRSDVVAQSSAVAVTGPVTAAGFGNASLYVGDLEPSVDEGQLFEIFNQVAQVVSIRVCRDQHRRQSLGYAYVNYANPQDAANALEHLNFTPVNGKPMRIMYSHRDPSIRKSGYANVFIKNLDTSLDNKNLLDTFAAFGTVLSCKVAVDNNGQSKGYGFVQYDKEESAQKAIKELNGMLINDKQVYVGLFVRKQERGRSNGSPKFTNVFVKNIADSVSDEILEEVFGAFGTITSAVVMRDANGNSRGFGFVNFQSSDAAAVAVEKLNGKVHDDKVWFVGRAQRKSEREAELRAKFEQERISRFEKLQGANLYLKNLEDNMTDEKLRELFSEFGTITSCKVMIDSQGISKGSGFVAFSTPEEATKALNEMNGKMLGRKPLYVAVAQRKEERKARLQAHFAQIRAPGAMAPLPSGIPGFHHGAPRLGPQQMYYGQGSPAIIPPQPAGYGFQQQILPGMRPGVAPNFMMPYHLQRQGQPGQRMGVRRGGNIPQVPQQQLLHQRNPNQGVRYMQNGRNGLEPSMVPQSLVGSIMPLPFDAPVPASPVEIHRTGPVPMSALASALASATPDNQRLMLGEQLYPLVECLEREHSAKVTGMLLEMDQTEVLHLIESPDALKDKVAEAMEVLQKASSKPDAADQLVRSSPSVFGPISSSKSRNSVQSVRGLLQPSSGGGGECDGGSNGVMESHIETILWNQNQIASRVTELAAQISADLLDSPPAAFVGVATGAFLFLADLVRQINLPITVDFIRVESYGCGTESSGKPRISSDLKLDVCGKHVILVEDIVDSGRTLECVIEHMKLKGASCVSVCTFLDKPSRRKIHLQLVGQAKFYSGFQCPDYFVVGYGMDFAESYRHLPYRRNCKAMRSTVVARTLLKFSRNSKLSLQSPLNHTLFYPRSLSSSSSISVTDNENEPKPRKDLQLLEQFRLRKLKGSSKTPPTQKSDPNPKRAVGVLGFKELGLSQELSEAMTQLGYSSPSEIQSVGIPAILDGKNVVLCSHSHSVDAFTYLVPLIQNLRRDAKRSTEKPKGPRAIVLCITQEHAEECFQAAKFILEHLKSKNAMENDSIGLFVTTPDEVLQFIEEGNVALDEIKYLVFDEVDDMFDNGLGPDIRKILSPLKELVSNSVHLGLQTILTTSMMMKVLHKDLSSLVENLEKSHAGQVAAVLLEIDQTEAFCLLESPEALKKKVVLRVVKLFIDFSE</sequence>
<name>A0A7J6DM42_CANSA</name>
<evidence type="ECO:0000313" key="28">
    <source>
        <dbReference type="Proteomes" id="UP000583929"/>
    </source>
</evidence>
<feature type="domain" description="RRM" evidence="23">
    <location>
        <begin position="299"/>
        <end position="377"/>
    </location>
</feature>
<keyword evidence="10" id="KW-0547">Nucleotide-binding</keyword>
<dbReference type="InterPro" id="IPR045305">
    <property type="entry name" value="RRM2_I_PABPs"/>
</dbReference>
<feature type="domain" description="Helicase ATP-binding" evidence="24">
    <location>
        <begin position="1254"/>
        <end position="1426"/>
    </location>
</feature>
<keyword evidence="28" id="KW-1185">Reference proteome</keyword>
<keyword evidence="15" id="KW-0810">Translation regulation</keyword>
<dbReference type="CDD" id="cd12379">
    <property type="entry name" value="RRM2_I_PABPs"/>
    <property type="match status" value="1"/>
</dbReference>
<evidence type="ECO:0000259" key="25">
    <source>
        <dbReference type="PROSITE" id="PS51195"/>
    </source>
</evidence>
<proteinExistence type="inferred from homology"/>
<dbReference type="FunFam" id="3.30.70.330:FF:000435">
    <property type="entry name" value="Polyadenylate-binding protein"/>
    <property type="match status" value="1"/>
</dbReference>
<dbReference type="GO" id="GO:0031418">
    <property type="term" value="F:L-ascorbic acid binding"/>
    <property type="evidence" value="ECO:0007669"/>
    <property type="project" value="InterPro"/>
</dbReference>
<evidence type="ECO:0000256" key="14">
    <source>
        <dbReference type="ARBA" id="ARBA00022842"/>
    </source>
</evidence>
<dbReference type="SUPFAM" id="SSF63570">
    <property type="entry name" value="PABC (PABP) domain"/>
    <property type="match status" value="2"/>
</dbReference>
<dbReference type="GO" id="GO:0016787">
    <property type="term" value="F:hydrolase activity"/>
    <property type="evidence" value="ECO:0007669"/>
    <property type="project" value="UniProtKB-KW"/>
</dbReference>
<dbReference type="InterPro" id="IPR034364">
    <property type="entry name" value="PABP_RRM1"/>
</dbReference>
<comment type="subcellular location">
    <subcellularLocation>
        <location evidence="3">Cytoplasm</location>
    </subcellularLocation>
    <subcellularLocation>
        <location evidence="2">Nucleus</location>
    </subcellularLocation>
</comment>
<dbReference type="GO" id="GO:0005634">
    <property type="term" value="C:nucleus"/>
    <property type="evidence" value="ECO:0007669"/>
    <property type="project" value="UniProtKB-SubCell"/>
</dbReference>
<evidence type="ECO:0000256" key="3">
    <source>
        <dbReference type="ARBA" id="ARBA00004496"/>
    </source>
</evidence>
<keyword evidence="6" id="KW-0963">Cytoplasm</keyword>
<comment type="pathway">
    <text evidence="4">Pyrimidine metabolism; CTP biosynthesis via salvage pathway; CTP from cytidine: step 1/3.</text>
</comment>
<dbReference type="PROSITE" id="PS50102">
    <property type="entry name" value="RRM"/>
    <property type="match status" value="4"/>
</dbReference>
<evidence type="ECO:0000259" key="26">
    <source>
        <dbReference type="PROSITE" id="PS51309"/>
    </source>
</evidence>
<feature type="region of interest" description="Disordered" evidence="22">
    <location>
        <begin position="1200"/>
        <end position="1219"/>
    </location>
</feature>
<dbReference type="Pfam" id="PF00658">
    <property type="entry name" value="MLLE"/>
    <property type="match status" value="2"/>
</dbReference>
<dbReference type="SMART" id="SM00361">
    <property type="entry name" value="RRM_1"/>
    <property type="match status" value="4"/>
</dbReference>
<dbReference type="InterPro" id="IPR000504">
    <property type="entry name" value="RRM_dom"/>
</dbReference>
<dbReference type="FunFam" id="3.40.50.2020:FF:000057">
    <property type="entry name" value="Hypoxanthine phosphoribosyltransferase"/>
    <property type="match status" value="1"/>
</dbReference>
<dbReference type="SMART" id="SM00360">
    <property type="entry name" value="RRM"/>
    <property type="match status" value="4"/>
</dbReference>
<dbReference type="GO" id="GO:0016705">
    <property type="term" value="F:oxidoreductase activity, acting on paired donors, with incorporation or reduction of molecular oxygen"/>
    <property type="evidence" value="ECO:0007669"/>
    <property type="project" value="InterPro"/>
</dbReference>
<dbReference type="SMART" id="SM00702">
    <property type="entry name" value="P4Hc"/>
    <property type="match status" value="1"/>
</dbReference>
<comment type="caution">
    <text evidence="27">The sequence shown here is derived from an EMBL/GenBank/DDBJ whole genome shotgun (WGS) entry which is preliminary data.</text>
</comment>
<dbReference type="InterPro" id="IPR011545">
    <property type="entry name" value="DEAD/DEAH_box_helicase_dom"/>
</dbReference>
<dbReference type="FunFam" id="3.30.70.330:FF:000239">
    <property type="entry name" value="Polyadenylate-binding protein"/>
    <property type="match status" value="1"/>
</dbReference>
<evidence type="ECO:0008006" key="29">
    <source>
        <dbReference type="Google" id="ProtNLM"/>
    </source>
</evidence>
<dbReference type="InterPro" id="IPR012677">
    <property type="entry name" value="Nucleotide-bd_a/b_plait_sf"/>
</dbReference>
<dbReference type="GO" id="GO:0004422">
    <property type="term" value="F:hypoxanthine phosphoribosyltransferase activity"/>
    <property type="evidence" value="ECO:0007669"/>
    <property type="project" value="InterPro"/>
</dbReference>
<keyword evidence="16 20" id="KW-0694">RNA-binding</keyword>
<dbReference type="CDD" id="cd12381">
    <property type="entry name" value="RRM4_I_PABPs"/>
    <property type="match status" value="1"/>
</dbReference>
<evidence type="ECO:0000256" key="15">
    <source>
        <dbReference type="ARBA" id="ARBA00022845"/>
    </source>
</evidence>
<evidence type="ECO:0000256" key="17">
    <source>
        <dbReference type="ARBA" id="ARBA00022964"/>
    </source>
</evidence>
<dbReference type="InterPro" id="IPR036053">
    <property type="entry name" value="PABP-dom"/>
</dbReference>
<dbReference type="InterPro" id="IPR003954">
    <property type="entry name" value="RRM_euk-type"/>
</dbReference>
<evidence type="ECO:0000256" key="12">
    <source>
        <dbReference type="ARBA" id="ARBA00022806"/>
    </source>
</evidence>
<organism evidence="27 28">
    <name type="scientific">Cannabis sativa</name>
    <name type="common">Hemp</name>
    <name type="synonym">Marijuana</name>
    <dbReference type="NCBI Taxonomy" id="3483"/>
    <lineage>
        <taxon>Eukaryota</taxon>
        <taxon>Viridiplantae</taxon>
        <taxon>Streptophyta</taxon>
        <taxon>Embryophyta</taxon>
        <taxon>Tracheophyta</taxon>
        <taxon>Spermatophyta</taxon>
        <taxon>Magnoliopsida</taxon>
        <taxon>eudicotyledons</taxon>
        <taxon>Gunneridae</taxon>
        <taxon>Pentapetalae</taxon>
        <taxon>rosids</taxon>
        <taxon>fabids</taxon>
        <taxon>Rosales</taxon>
        <taxon>Cannabaceae</taxon>
        <taxon>Cannabis</taxon>
    </lineage>
</organism>
<dbReference type="NCBIfam" id="TIGR01203">
    <property type="entry name" value="HGPRTase"/>
    <property type="match status" value="1"/>
</dbReference>
<dbReference type="SUPFAM" id="SSF54928">
    <property type="entry name" value="RNA-binding domain, RBD"/>
    <property type="match status" value="2"/>
</dbReference>
<evidence type="ECO:0000256" key="10">
    <source>
        <dbReference type="ARBA" id="ARBA00022741"/>
    </source>
</evidence>
<dbReference type="InterPro" id="IPR000836">
    <property type="entry name" value="PRTase_dom"/>
</dbReference>
<dbReference type="PANTHER" id="PTHR24012">
    <property type="entry name" value="RNA BINDING PROTEIN"/>
    <property type="match status" value="1"/>
</dbReference>
<dbReference type="Gene3D" id="1.10.1900.10">
    <property type="entry name" value="c-terminal domain of poly(a) binding protein"/>
    <property type="match status" value="1"/>
</dbReference>
<evidence type="ECO:0000259" key="24">
    <source>
        <dbReference type="PROSITE" id="PS51192"/>
    </source>
</evidence>
<feature type="domain" description="DEAD-box RNA helicase Q" evidence="25">
    <location>
        <begin position="1223"/>
        <end position="1251"/>
    </location>
</feature>
<dbReference type="InterPro" id="IPR006620">
    <property type="entry name" value="Pro_4_hyd_alph"/>
</dbReference>
<dbReference type="GO" id="GO:0051213">
    <property type="term" value="F:dioxygenase activity"/>
    <property type="evidence" value="ECO:0007669"/>
    <property type="project" value="UniProtKB-KW"/>
</dbReference>
<keyword evidence="7" id="KW-0945">Host-virus interaction</keyword>
<evidence type="ECO:0000256" key="22">
    <source>
        <dbReference type="SAM" id="MobiDB-lite"/>
    </source>
</evidence>
<evidence type="ECO:0000256" key="9">
    <source>
        <dbReference type="ARBA" id="ARBA00022737"/>
    </source>
</evidence>
<keyword evidence="14" id="KW-0460">Magnesium</keyword>